<evidence type="ECO:0000256" key="10">
    <source>
        <dbReference type="SAM" id="Phobius"/>
    </source>
</evidence>
<dbReference type="InterPro" id="IPR010627">
    <property type="entry name" value="Prepilin_pept_A24_N"/>
</dbReference>
<dbReference type="GO" id="GO:0032259">
    <property type="term" value="P:methylation"/>
    <property type="evidence" value="ECO:0007669"/>
    <property type="project" value="UniProtKB-KW"/>
</dbReference>
<dbReference type="PRINTS" id="PR00864">
    <property type="entry name" value="PREPILNPTASE"/>
</dbReference>
<evidence type="ECO:0000313" key="14">
    <source>
        <dbReference type="Proteomes" id="UP000297983"/>
    </source>
</evidence>
<comment type="similarity">
    <text evidence="2 8">Belongs to the peptidase A24 family.</text>
</comment>
<dbReference type="EC" id="3.4.23.43" evidence="9"/>
<dbReference type="InterPro" id="IPR014032">
    <property type="entry name" value="Peptidase_A24A_bac"/>
</dbReference>
<keyword evidence="14" id="KW-1185">Reference proteome</keyword>
<dbReference type="Gene3D" id="1.20.120.1220">
    <property type="match status" value="1"/>
</dbReference>
<protein>
    <recommendedName>
        <fullName evidence="9">Prepilin leader peptidase/N-methyltransferase</fullName>
        <ecNumber evidence="9">2.1.1.-</ecNumber>
        <ecNumber evidence="9">3.4.23.43</ecNumber>
    </recommendedName>
</protein>
<feature type="transmembrane region" description="Helical" evidence="10">
    <location>
        <begin position="256"/>
        <end position="281"/>
    </location>
</feature>
<keyword evidence="9" id="KW-0808">Transferase</keyword>
<keyword evidence="6 10" id="KW-1133">Transmembrane helix</keyword>
<dbReference type="RefSeq" id="WP_134553212.1">
    <property type="nucleotide sequence ID" value="NZ_SOHL01000030.1"/>
</dbReference>
<evidence type="ECO:0000256" key="3">
    <source>
        <dbReference type="ARBA" id="ARBA00022475"/>
    </source>
</evidence>
<evidence type="ECO:0000256" key="5">
    <source>
        <dbReference type="ARBA" id="ARBA00022692"/>
    </source>
</evidence>
<evidence type="ECO:0000256" key="9">
    <source>
        <dbReference type="RuleBase" id="RU003794"/>
    </source>
</evidence>
<keyword evidence="9" id="KW-0511">Multifunctional enzyme</keyword>
<sequence length="285" mass="29549">MASFAVILAATIGLLIGSFLNVVIYRVPARRSIVSPPSACASCGARIRPWDNVPVISWLALRAKCRDCGERISIRYPLVELGTAVFFGAVAWWVVTSSGFGSTGMLGVVSISSTGAIIGIAVTLVVFLYLAAVSVALAMIDLDTYTLPNKIVVPAYPVSAALLVTAALLLGEPGRLVPAVIGGAALFALYLTLALLYPGGMGLGDVKLAGVLGLFLGFLGWGPLVVGAFSAFLLGGVFSLVLVITRRANRKSSIPFGPWMLAGAWLGIFGGEQIAAGYLALYGLT</sequence>
<evidence type="ECO:0000259" key="12">
    <source>
        <dbReference type="Pfam" id="PF06750"/>
    </source>
</evidence>
<comment type="subcellular location">
    <subcellularLocation>
        <location evidence="1">Cell inner membrane</location>
        <topology evidence="1">Multi-pass membrane protein</topology>
    </subcellularLocation>
    <subcellularLocation>
        <location evidence="9">Cell membrane</location>
        <topology evidence="9">Multi-pass membrane protein</topology>
    </subcellularLocation>
</comment>
<comment type="function">
    <text evidence="9">Plays an essential role in type IV pili and type II pseudopili formation by proteolytically removing the leader sequence from substrate proteins and subsequently monomethylating the alpha-amino group of the newly exposed N-terminal phenylalanine.</text>
</comment>
<keyword evidence="7 10" id="KW-0472">Membrane</keyword>
<feature type="transmembrane region" description="Helical" evidence="10">
    <location>
        <begin position="76"/>
        <end position="95"/>
    </location>
</feature>
<proteinExistence type="inferred from homology"/>
<dbReference type="GO" id="GO:0008168">
    <property type="term" value="F:methyltransferase activity"/>
    <property type="evidence" value="ECO:0007669"/>
    <property type="project" value="UniProtKB-KW"/>
</dbReference>
<feature type="transmembrane region" description="Helical" evidence="10">
    <location>
        <begin position="176"/>
        <end position="197"/>
    </location>
</feature>
<evidence type="ECO:0000313" key="13">
    <source>
        <dbReference type="EMBL" id="TFD66587.1"/>
    </source>
</evidence>
<dbReference type="EC" id="2.1.1.-" evidence="9"/>
<dbReference type="PANTHER" id="PTHR30487">
    <property type="entry name" value="TYPE 4 PREPILIN-LIKE PROTEINS LEADER PEPTIDE-PROCESSING ENZYME"/>
    <property type="match status" value="1"/>
</dbReference>
<evidence type="ECO:0000256" key="7">
    <source>
        <dbReference type="ARBA" id="ARBA00023136"/>
    </source>
</evidence>
<dbReference type="Proteomes" id="UP000297983">
    <property type="component" value="Unassembled WGS sequence"/>
</dbReference>
<feature type="transmembrane region" description="Helical" evidence="10">
    <location>
        <begin position="6"/>
        <end position="25"/>
    </location>
</feature>
<gene>
    <name evidence="13" type="ORF">E3T50_15390</name>
</gene>
<dbReference type="GO" id="GO:0005886">
    <property type="term" value="C:plasma membrane"/>
    <property type="evidence" value="ECO:0007669"/>
    <property type="project" value="UniProtKB-SubCell"/>
</dbReference>
<feature type="transmembrane region" description="Helical" evidence="10">
    <location>
        <begin position="115"/>
        <end position="139"/>
    </location>
</feature>
<dbReference type="GO" id="GO:0006465">
    <property type="term" value="P:signal peptide processing"/>
    <property type="evidence" value="ECO:0007669"/>
    <property type="project" value="TreeGrafter"/>
</dbReference>
<comment type="caution">
    <text evidence="13">The sequence shown here is derived from an EMBL/GenBank/DDBJ whole genome shotgun (WGS) entry which is preliminary data.</text>
</comment>
<dbReference type="EMBL" id="SOHL01000030">
    <property type="protein sequence ID" value="TFD66587.1"/>
    <property type="molecule type" value="Genomic_DNA"/>
</dbReference>
<keyword evidence="9" id="KW-0645">Protease</keyword>
<feature type="transmembrane region" description="Helical" evidence="10">
    <location>
        <begin position="204"/>
        <end position="221"/>
    </location>
</feature>
<keyword evidence="3" id="KW-1003">Cell membrane</keyword>
<evidence type="ECO:0000256" key="1">
    <source>
        <dbReference type="ARBA" id="ARBA00004429"/>
    </source>
</evidence>
<evidence type="ECO:0000256" key="2">
    <source>
        <dbReference type="ARBA" id="ARBA00005801"/>
    </source>
</evidence>
<dbReference type="Pfam" id="PF06750">
    <property type="entry name" value="A24_N_bact"/>
    <property type="match status" value="1"/>
</dbReference>
<feature type="domain" description="Prepilin peptidase A24 N-terminal" evidence="12">
    <location>
        <begin position="12"/>
        <end position="93"/>
    </location>
</feature>
<organism evidence="13 14">
    <name type="scientific">Cryobacterium gelidum</name>
    <dbReference type="NCBI Taxonomy" id="1259164"/>
    <lineage>
        <taxon>Bacteria</taxon>
        <taxon>Bacillati</taxon>
        <taxon>Actinomycetota</taxon>
        <taxon>Actinomycetes</taxon>
        <taxon>Micrococcales</taxon>
        <taxon>Microbacteriaceae</taxon>
        <taxon>Cryobacterium</taxon>
    </lineage>
</organism>
<evidence type="ECO:0000256" key="8">
    <source>
        <dbReference type="RuleBase" id="RU003793"/>
    </source>
</evidence>
<keyword evidence="5 9" id="KW-0812">Transmembrane</keyword>
<dbReference type="InterPro" id="IPR000045">
    <property type="entry name" value="Prepilin_IV_endopep_pep"/>
</dbReference>
<accession>A0A4R9AP81</accession>
<keyword evidence="4" id="KW-0997">Cell inner membrane</keyword>
<dbReference type="InterPro" id="IPR050882">
    <property type="entry name" value="Prepilin_peptidase/N-MTase"/>
</dbReference>
<dbReference type="GO" id="GO:0004190">
    <property type="term" value="F:aspartic-type endopeptidase activity"/>
    <property type="evidence" value="ECO:0007669"/>
    <property type="project" value="UniProtKB-EC"/>
</dbReference>
<dbReference type="AlphaFoldDB" id="A0A4R9AP81"/>
<evidence type="ECO:0000256" key="4">
    <source>
        <dbReference type="ARBA" id="ARBA00022519"/>
    </source>
</evidence>
<feature type="domain" description="Prepilin type IV endopeptidase peptidase" evidence="11">
    <location>
        <begin position="129"/>
        <end position="240"/>
    </location>
</feature>
<evidence type="ECO:0000259" key="11">
    <source>
        <dbReference type="Pfam" id="PF01478"/>
    </source>
</evidence>
<evidence type="ECO:0000256" key="6">
    <source>
        <dbReference type="ARBA" id="ARBA00022989"/>
    </source>
</evidence>
<feature type="transmembrane region" description="Helical" evidence="10">
    <location>
        <begin position="151"/>
        <end position="170"/>
    </location>
</feature>
<dbReference type="Pfam" id="PF01478">
    <property type="entry name" value="Peptidase_A24"/>
    <property type="match status" value="1"/>
</dbReference>
<reference evidence="13 14" key="1">
    <citation type="submission" date="2019-03" db="EMBL/GenBank/DDBJ databases">
        <title>Genomics of glacier-inhabiting Cryobacterium strains.</title>
        <authorList>
            <person name="Liu Q."/>
            <person name="Xin Y.-H."/>
        </authorList>
    </citation>
    <scope>NUCLEOTIDE SEQUENCE [LARGE SCALE GENOMIC DNA]</scope>
    <source>
        <strain evidence="13 14">Hz16</strain>
    </source>
</reference>
<comment type="catalytic activity">
    <reaction evidence="9">
        <text>Typically cleaves a -Gly-|-Phe- bond to release an N-terminal, basic peptide of 5-8 residues from type IV prepilin, and then N-methylates the new N-terminal amino group, the methyl donor being S-adenosyl-L-methionine.</text>
        <dbReference type="EC" id="3.4.23.43"/>
    </reaction>
</comment>
<dbReference type="PANTHER" id="PTHR30487:SF0">
    <property type="entry name" value="PREPILIN LEADER PEPTIDASE_N-METHYLTRANSFERASE-RELATED"/>
    <property type="match status" value="1"/>
</dbReference>
<keyword evidence="9" id="KW-0378">Hydrolase</keyword>
<name>A0A4R9AP81_9MICO</name>
<keyword evidence="9" id="KW-0489">Methyltransferase</keyword>